<evidence type="ECO:0000313" key="8">
    <source>
        <dbReference type="EMBL" id="AQL00037.1"/>
    </source>
</evidence>
<reference evidence="8" key="1">
    <citation type="submission" date="2015-12" db="EMBL/GenBank/DDBJ databases">
        <title>Update maize B73 reference genome by single molecule sequencing technologies.</title>
        <authorList>
            <consortium name="Maize Genome Sequencing Project"/>
            <person name="Ware D."/>
        </authorList>
    </citation>
    <scope>NUCLEOTIDE SEQUENCE</scope>
    <source>
        <tissue evidence="8">Seedling</tissue>
    </source>
</reference>
<dbReference type="PaxDb" id="4577-GRMZM2G133249_P01"/>
<feature type="transmembrane region" description="Helical" evidence="6">
    <location>
        <begin position="87"/>
        <end position="109"/>
    </location>
</feature>
<evidence type="ECO:0000256" key="6">
    <source>
        <dbReference type="SAM" id="Phobius"/>
    </source>
</evidence>
<dbReference type="EMBL" id="CM000784">
    <property type="protein sequence ID" value="AQL00037.1"/>
    <property type="molecule type" value="Genomic_DNA"/>
</dbReference>
<evidence type="ECO:0000256" key="1">
    <source>
        <dbReference type="ARBA" id="ARBA00007261"/>
    </source>
</evidence>
<evidence type="ECO:0000256" key="4">
    <source>
        <dbReference type="ARBA" id="ARBA00022833"/>
    </source>
</evidence>
<sequence length="112" mass="11836">MATAVAATAAAAGGSNVEFIRARSDKREYRRVVLANALEILLISDPDTDKAAACMEVEVGSFSDPEGLEGLAHFLGDFTASLLSSVLHIPSLILLCSFPTISFLLRFVACSC</sequence>
<keyword evidence="6" id="KW-0472">Membrane</keyword>
<feature type="domain" description="Peptidase M16 N-terminal" evidence="7">
    <location>
        <begin position="40"/>
        <end position="75"/>
    </location>
</feature>
<accession>A0A1D6GA97</accession>
<dbReference type="Pfam" id="PF00675">
    <property type="entry name" value="Peptidase_M16"/>
    <property type="match status" value="1"/>
</dbReference>
<comment type="similarity">
    <text evidence="1">Belongs to the peptidase M16 family.</text>
</comment>
<keyword evidence="4" id="KW-0862">Zinc</keyword>
<dbReference type="EMBL" id="CM000784">
    <property type="protein sequence ID" value="AQL00030.1"/>
    <property type="molecule type" value="Genomic_DNA"/>
</dbReference>
<gene>
    <name evidence="8" type="ORF">ZEAMMB73_Zm00001d012629</name>
</gene>
<evidence type="ECO:0000256" key="2">
    <source>
        <dbReference type="ARBA" id="ARBA00022670"/>
    </source>
</evidence>
<organism evidence="8">
    <name type="scientific">Zea mays</name>
    <name type="common">Maize</name>
    <dbReference type="NCBI Taxonomy" id="4577"/>
    <lineage>
        <taxon>Eukaryota</taxon>
        <taxon>Viridiplantae</taxon>
        <taxon>Streptophyta</taxon>
        <taxon>Embryophyta</taxon>
        <taxon>Tracheophyta</taxon>
        <taxon>Spermatophyta</taxon>
        <taxon>Magnoliopsida</taxon>
        <taxon>Liliopsida</taxon>
        <taxon>Poales</taxon>
        <taxon>Poaceae</taxon>
        <taxon>PACMAD clade</taxon>
        <taxon>Panicoideae</taxon>
        <taxon>Andropogonodae</taxon>
        <taxon>Andropogoneae</taxon>
        <taxon>Tripsacinae</taxon>
        <taxon>Zea</taxon>
    </lineage>
</organism>
<dbReference type="Gene3D" id="3.30.830.10">
    <property type="entry name" value="Metalloenzyme, LuxS/M16 peptidase-like"/>
    <property type="match status" value="1"/>
</dbReference>
<dbReference type="GO" id="GO:0006508">
    <property type="term" value="P:proteolysis"/>
    <property type="evidence" value="ECO:0007669"/>
    <property type="project" value="UniProtKB-KW"/>
</dbReference>
<dbReference type="AlphaFoldDB" id="A0A1D6GA97"/>
<evidence type="ECO:0000259" key="7">
    <source>
        <dbReference type="Pfam" id="PF00675"/>
    </source>
</evidence>
<dbReference type="PANTHER" id="PTHR43690:SF7">
    <property type="entry name" value="OS01G0779100 PROTEIN"/>
    <property type="match status" value="1"/>
</dbReference>
<keyword evidence="2" id="KW-0645">Protease</keyword>
<dbReference type="InterPro" id="IPR050626">
    <property type="entry name" value="Peptidase_M16"/>
</dbReference>
<evidence type="ECO:0000256" key="3">
    <source>
        <dbReference type="ARBA" id="ARBA00022801"/>
    </source>
</evidence>
<dbReference type="InterPro" id="IPR011765">
    <property type="entry name" value="Pept_M16_N"/>
</dbReference>
<dbReference type="GO" id="GO:0008237">
    <property type="term" value="F:metallopeptidase activity"/>
    <property type="evidence" value="ECO:0007669"/>
    <property type="project" value="UniProtKB-KW"/>
</dbReference>
<keyword evidence="6" id="KW-0812">Transmembrane</keyword>
<keyword evidence="3" id="KW-0378">Hydrolase</keyword>
<keyword evidence="5" id="KW-0482">Metalloprotease</keyword>
<evidence type="ECO:0000256" key="5">
    <source>
        <dbReference type="ARBA" id="ARBA00023049"/>
    </source>
</evidence>
<dbReference type="eggNOG" id="KOG0959">
    <property type="taxonomic scope" value="Eukaryota"/>
</dbReference>
<proteinExistence type="inferred from homology"/>
<dbReference type="EMBL" id="CM000784">
    <property type="protein sequence ID" value="AQL00034.1"/>
    <property type="molecule type" value="Genomic_DNA"/>
</dbReference>
<dbReference type="InterPro" id="IPR011249">
    <property type="entry name" value="Metalloenz_LuxS/M16"/>
</dbReference>
<dbReference type="SUPFAM" id="SSF63411">
    <property type="entry name" value="LuxS/MPP-like metallohydrolase"/>
    <property type="match status" value="1"/>
</dbReference>
<name>A0A1D6GA97_MAIZE</name>
<keyword evidence="6" id="KW-1133">Transmembrane helix</keyword>
<dbReference type="GO" id="GO:0046872">
    <property type="term" value="F:metal ion binding"/>
    <property type="evidence" value="ECO:0007669"/>
    <property type="project" value="InterPro"/>
</dbReference>
<protein>
    <recommendedName>
        <fullName evidence="7">Peptidase M16 N-terminal domain-containing protein</fullName>
    </recommendedName>
</protein>
<dbReference type="PANTHER" id="PTHR43690">
    <property type="entry name" value="NARDILYSIN"/>
    <property type="match status" value="1"/>
</dbReference>